<protein>
    <submittedName>
        <fullName evidence="7">RNA polymerase sigma-70 factor</fullName>
    </submittedName>
</protein>
<evidence type="ECO:0000259" key="6">
    <source>
        <dbReference type="Pfam" id="PF08281"/>
    </source>
</evidence>
<accession>A0A4U1GE71</accession>
<sequence length="190" mass="22382">MAKYSNFTDPELVAMLNNGDQLAHSEIFERYKAVLYRHAIRIINDQEEVSDIIQELFLTLWQKKGTIVLSTSLSAYLYQAIRNRIFDFIAHQKVANKYLDSLRDFADQGQYITDNTIREKELNAIIEKEISALPVKMREVFDMSRFTDLTYKQIGEHLEISDKTVKRQVYNAVRILRLKINFILAFFPFF</sequence>
<evidence type="ECO:0000256" key="2">
    <source>
        <dbReference type="ARBA" id="ARBA00023015"/>
    </source>
</evidence>
<feature type="domain" description="RNA polymerase sigma-70 region 2" evidence="5">
    <location>
        <begin position="27"/>
        <end position="93"/>
    </location>
</feature>
<dbReference type="InterPro" id="IPR007627">
    <property type="entry name" value="RNA_pol_sigma70_r2"/>
</dbReference>
<dbReference type="GO" id="GO:0006352">
    <property type="term" value="P:DNA-templated transcription initiation"/>
    <property type="evidence" value="ECO:0007669"/>
    <property type="project" value="InterPro"/>
</dbReference>
<keyword evidence="4" id="KW-0804">Transcription</keyword>
<dbReference type="NCBIfam" id="TIGR02985">
    <property type="entry name" value="Sig70_bacteroi1"/>
    <property type="match status" value="1"/>
</dbReference>
<dbReference type="NCBIfam" id="TIGR02937">
    <property type="entry name" value="sigma70-ECF"/>
    <property type="match status" value="1"/>
</dbReference>
<evidence type="ECO:0000259" key="5">
    <source>
        <dbReference type="Pfam" id="PF04542"/>
    </source>
</evidence>
<organism evidence="7 8">
    <name type="scientific">Pedobacter hiemivivus</name>
    <dbReference type="NCBI Taxonomy" id="2530454"/>
    <lineage>
        <taxon>Bacteria</taxon>
        <taxon>Pseudomonadati</taxon>
        <taxon>Bacteroidota</taxon>
        <taxon>Sphingobacteriia</taxon>
        <taxon>Sphingobacteriales</taxon>
        <taxon>Sphingobacteriaceae</taxon>
        <taxon>Pedobacter</taxon>
    </lineage>
</organism>
<dbReference type="Gene3D" id="1.10.10.10">
    <property type="entry name" value="Winged helix-like DNA-binding domain superfamily/Winged helix DNA-binding domain"/>
    <property type="match status" value="1"/>
</dbReference>
<dbReference type="RefSeq" id="WP_136879960.1">
    <property type="nucleotide sequence ID" value="NZ_SWDX01000003.1"/>
</dbReference>
<evidence type="ECO:0000256" key="3">
    <source>
        <dbReference type="ARBA" id="ARBA00023082"/>
    </source>
</evidence>
<dbReference type="PANTHER" id="PTHR43133:SF46">
    <property type="entry name" value="RNA POLYMERASE SIGMA-70 FACTOR ECF SUBFAMILY"/>
    <property type="match status" value="1"/>
</dbReference>
<dbReference type="InterPro" id="IPR013325">
    <property type="entry name" value="RNA_pol_sigma_r2"/>
</dbReference>
<dbReference type="SUPFAM" id="SSF88946">
    <property type="entry name" value="Sigma2 domain of RNA polymerase sigma factors"/>
    <property type="match status" value="1"/>
</dbReference>
<dbReference type="CDD" id="cd06171">
    <property type="entry name" value="Sigma70_r4"/>
    <property type="match status" value="1"/>
</dbReference>
<dbReference type="AlphaFoldDB" id="A0A4U1GE71"/>
<dbReference type="Pfam" id="PF08281">
    <property type="entry name" value="Sigma70_r4_2"/>
    <property type="match status" value="1"/>
</dbReference>
<dbReference type="SUPFAM" id="SSF88659">
    <property type="entry name" value="Sigma3 and sigma4 domains of RNA polymerase sigma factors"/>
    <property type="match status" value="1"/>
</dbReference>
<dbReference type="GO" id="GO:0016987">
    <property type="term" value="F:sigma factor activity"/>
    <property type="evidence" value="ECO:0007669"/>
    <property type="project" value="UniProtKB-KW"/>
</dbReference>
<dbReference type="Gene3D" id="1.10.1740.10">
    <property type="match status" value="1"/>
</dbReference>
<dbReference type="InterPro" id="IPR039425">
    <property type="entry name" value="RNA_pol_sigma-70-like"/>
</dbReference>
<dbReference type="EMBL" id="SWDX01000003">
    <property type="protein sequence ID" value="TKC62357.1"/>
    <property type="molecule type" value="Genomic_DNA"/>
</dbReference>
<comment type="caution">
    <text evidence="7">The sequence shown here is derived from an EMBL/GenBank/DDBJ whole genome shotgun (WGS) entry which is preliminary data.</text>
</comment>
<feature type="domain" description="RNA polymerase sigma factor 70 region 4 type 2" evidence="6">
    <location>
        <begin position="125"/>
        <end position="174"/>
    </location>
</feature>
<dbReference type="PANTHER" id="PTHR43133">
    <property type="entry name" value="RNA POLYMERASE ECF-TYPE SIGMA FACTO"/>
    <property type="match status" value="1"/>
</dbReference>
<comment type="similarity">
    <text evidence="1">Belongs to the sigma-70 factor family. ECF subfamily.</text>
</comment>
<dbReference type="InterPro" id="IPR014284">
    <property type="entry name" value="RNA_pol_sigma-70_dom"/>
</dbReference>
<evidence type="ECO:0000256" key="1">
    <source>
        <dbReference type="ARBA" id="ARBA00010641"/>
    </source>
</evidence>
<keyword evidence="2" id="KW-0805">Transcription regulation</keyword>
<dbReference type="Proteomes" id="UP000309594">
    <property type="component" value="Unassembled WGS sequence"/>
</dbReference>
<dbReference type="GO" id="GO:0003677">
    <property type="term" value="F:DNA binding"/>
    <property type="evidence" value="ECO:0007669"/>
    <property type="project" value="InterPro"/>
</dbReference>
<keyword evidence="3" id="KW-0731">Sigma factor</keyword>
<reference evidence="7 8" key="1">
    <citation type="submission" date="2019-04" db="EMBL/GenBank/DDBJ databases">
        <title>Pedobacter sp. RP-1-16 sp. nov., isolated from Arctic soil.</title>
        <authorList>
            <person name="Dahal R.H."/>
            <person name="Kim D.-U."/>
        </authorList>
    </citation>
    <scope>NUCLEOTIDE SEQUENCE [LARGE SCALE GENOMIC DNA]</scope>
    <source>
        <strain evidence="7 8">RP-1-16</strain>
    </source>
</reference>
<dbReference type="Pfam" id="PF04542">
    <property type="entry name" value="Sigma70_r2"/>
    <property type="match status" value="1"/>
</dbReference>
<gene>
    <name evidence="7" type="ORF">FBD94_09045</name>
</gene>
<dbReference type="InterPro" id="IPR014327">
    <property type="entry name" value="RNA_pol_sigma70_bacteroid"/>
</dbReference>
<evidence type="ECO:0000313" key="8">
    <source>
        <dbReference type="Proteomes" id="UP000309594"/>
    </source>
</evidence>
<dbReference type="InterPro" id="IPR013324">
    <property type="entry name" value="RNA_pol_sigma_r3/r4-like"/>
</dbReference>
<dbReference type="InterPro" id="IPR013249">
    <property type="entry name" value="RNA_pol_sigma70_r4_t2"/>
</dbReference>
<name>A0A4U1GE71_9SPHI</name>
<dbReference type="InterPro" id="IPR036388">
    <property type="entry name" value="WH-like_DNA-bd_sf"/>
</dbReference>
<evidence type="ECO:0000313" key="7">
    <source>
        <dbReference type="EMBL" id="TKC62357.1"/>
    </source>
</evidence>
<proteinExistence type="inferred from homology"/>
<evidence type="ECO:0000256" key="4">
    <source>
        <dbReference type="ARBA" id="ARBA00023163"/>
    </source>
</evidence>